<dbReference type="Gene3D" id="2.60.40.150">
    <property type="entry name" value="C2 domain"/>
    <property type="match status" value="1"/>
</dbReference>
<feature type="compositionally biased region" description="Gly residues" evidence="4">
    <location>
        <begin position="987"/>
        <end position="996"/>
    </location>
</feature>
<dbReference type="InterPro" id="IPR057606">
    <property type="entry name" value="SynGAP1-like_PH"/>
</dbReference>
<dbReference type="InterPro" id="IPR001849">
    <property type="entry name" value="PH_domain"/>
</dbReference>
<gene>
    <name evidence="8" type="ORF">pdam_00017409</name>
</gene>
<dbReference type="EMBL" id="RCHS01000093">
    <property type="protein sequence ID" value="RMX60965.1"/>
    <property type="molecule type" value="Genomic_DNA"/>
</dbReference>
<feature type="region of interest" description="Disordered" evidence="4">
    <location>
        <begin position="716"/>
        <end position="749"/>
    </location>
</feature>
<feature type="region of interest" description="Disordered" evidence="4">
    <location>
        <begin position="805"/>
        <end position="1043"/>
    </location>
</feature>
<dbReference type="Gene3D" id="2.30.29.30">
    <property type="entry name" value="Pleckstrin-homology domain (PH domain)/Phosphotyrosine-binding domain (PTB)"/>
    <property type="match status" value="1"/>
</dbReference>
<feature type="domain" description="C2" evidence="6">
    <location>
        <begin position="210"/>
        <end position="330"/>
    </location>
</feature>
<evidence type="ECO:0000313" key="8">
    <source>
        <dbReference type="EMBL" id="RMX60965.1"/>
    </source>
</evidence>
<dbReference type="PROSITE" id="PS00509">
    <property type="entry name" value="RAS_GTPASE_ACTIV_1"/>
    <property type="match status" value="1"/>
</dbReference>
<dbReference type="Pfam" id="PF00168">
    <property type="entry name" value="C2"/>
    <property type="match status" value="1"/>
</dbReference>
<feature type="compositionally biased region" description="Basic and acidic residues" evidence="4">
    <location>
        <begin position="808"/>
        <end position="831"/>
    </location>
</feature>
<dbReference type="InterPro" id="IPR023152">
    <property type="entry name" value="RasGAP_CS"/>
</dbReference>
<comment type="caution">
    <text evidence="8">The sequence shown here is derived from an EMBL/GenBank/DDBJ whole genome shotgun (WGS) entry which is preliminary data.</text>
</comment>
<accession>A0A3M6V4Z7</accession>
<dbReference type="SUPFAM" id="SSF49562">
    <property type="entry name" value="C2 domain (Calcium/lipid-binding domain, CaLB)"/>
    <property type="match status" value="1"/>
</dbReference>
<evidence type="ECO:0000256" key="3">
    <source>
        <dbReference type="SAM" id="Coils"/>
    </source>
</evidence>
<dbReference type="InterPro" id="IPR011993">
    <property type="entry name" value="PH-like_dom_sf"/>
</dbReference>
<dbReference type="Pfam" id="PF12004">
    <property type="entry name" value="DAB2P_C"/>
    <property type="match status" value="1"/>
</dbReference>
<dbReference type="Pfam" id="PF00616">
    <property type="entry name" value="RasGAP"/>
    <property type="match status" value="1"/>
</dbReference>
<dbReference type="STRING" id="46731.A0A3M6V4Z7"/>
<dbReference type="InterPro" id="IPR001936">
    <property type="entry name" value="RasGAP_dom"/>
</dbReference>
<dbReference type="InterPro" id="IPR021887">
    <property type="entry name" value="DAB2P_C"/>
</dbReference>
<feature type="domain" description="PH" evidence="5">
    <location>
        <begin position="3"/>
        <end position="219"/>
    </location>
</feature>
<feature type="compositionally biased region" description="Pro residues" evidence="4">
    <location>
        <begin position="917"/>
        <end position="928"/>
    </location>
</feature>
<evidence type="ECO:0000259" key="7">
    <source>
        <dbReference type="PROSITE" id="PS50018"/>
    </source>
</evidence>
<dbReference type="SMART" id="SM00239">
    <property type="entry name" value="C2"/>
    <property type="match status" value="1"/>
</dbReference>
<feature type="compositionally biased region" description="Basic and acidic residues" evidence="4">
    <location>
        <begin position="865"/>
        <end position="891"/>
    </location>
</feature>
<name>A0A3M6V4Z7_POCDA</name>
<feature type="compositionally biased region" description="Polar residues" evidence="4">
    <location>
        <begin position="720"/>
        <end position="744"/>
    </location>
</feature>
<protein>
    <recommendedName>
        <fullName evidence="10">Ras-GAP domain-containing protein</fullName>
    </recommendedName>
</protein>
<dbReference type="PROSITE" id="PS50018">
    <property type="entry name" value="RAS_GTPASE_ACTIV_2"/>
    <property type="match status" value="1"/>
</dbReference>
<reference evidence="8 9" key="1">
    <citation type="journal article" date="2018" name="Sci. Rep.">
        <title>Comparative analysis of the Pocillopora damicornis genome highlights role of immune system in coral evolution.</title>
        <authorList>
            <person name="Cunning R."/>
            <person name="Bay R.A."/>
            <person name="Gillette P."/>
            <person name="Baker A.C."/>
            <person name="Traylor-Knowles N."/>
        </authorList>
    </citation>
    <scope>NUCLEOTIDE SEQUENCE [LARGE SCALE GENOMIC DNA]</scope>
    <source>
        <strain evidence="8">RSMAS</strain>
        <tissue evidence="8">Whole animal</tissue>
    </source>
</reference>
<dbReference type="SUPFAM" id="SSF48350">
    <property type="entry name" value="GTPase activation domain, GAP"/>
    <property type="match status" value="1"/>
</dbReference>
<evidence type="ECO:0008006" key="10">
    <source>
        <dbReference type="Google" id="ProtNLM"/>
    </source>
</evidence>
<dbReference type="CDD" id="cd05136">
    <property type="entry name" value="RasGAP_DAB2IP"/>
    <property type="match status" value="1"/>
</dbReference>
<feature type="region of interest" description="Disordered" evidence="4">
    <location>
        <begin position="77"/>
        <end position="96"/>
    </location>
</feature>
<dbReference type="PROSITE" id="PS50004">
    <property type="entry name" value="C2"/>
    <property type="match status" value="1"/>
</dbReference>
<dbReference type="GO" id="GO:0005096">
    <property type="term" value="F:GTPase activator activity"/>
    <property type="evidence" value="ECO:0007669"/>
    <property type="project" value="UniProtKB-KW"/>
</dbReference>
<dbReference type="InterPro" id="IPR008936">
    <property type="entry name" value="Rho_GTPase_activation_prot"/>
</dbReference>
<feature type="compositionally biased region" description="Low complexity" evidence="4">
    <location>
        <begin position="965"/>
        <end position="986"/>
    </location>
</feature>
<feature type="compositionally biased region" description="Low complexity" evidence="4">
    <location>
        <begin position="929"/>
        <end position="943"/>
    </location>
</feature>
<evidence type="ECO:0000256" key="1">
    <source>
        <dbReference type="ARBA" id="ARBA00022468"/>
    </source>
</evidence>
<keyword evidence="3" id="KW-0175">Coiled coil</keyword>
<proteinExistence type="predicted"/>
<dbReference type="CDD" id="cd04013">
    <property type="entry name" value="C2_SynGAP_like"/>
    <property type="match status" value="1"/>
</dbReference>
<organism evidence="8 9">
    <name type="scientific">Pocillopora damicornis</name>
    <name type="common">Cauliflower coral</name>
    <name type="synonym">Millepora damicornis</name>
    <dbReference type="NCBI Taxonomy" id="46731"/>
    <lineage>
        <taxon>Eukaryota</taxon>
        <taxon>Metazoa</taxon>
        <taxon>Cnidaria</taxon>
        <taxon>Anthozoa</taxon>
        <taxon>Hexacorallia</taxon>
        <taxon>Scleractinia</taxon>
        <taxon>Astrocoeniina</taxon>
        <taxon>Pocilloporidae</taxon>
        <taxon>Pocillopora</taxon>
    </lineage>
</organism>
<dbReference type="PROSITE" id="PS50003">
    <property type="entry name" value="PH_DOMAIN"/>
    <property type="match status" value="1"/>
</dbReference>
<feature type="coiled-coil region" evidence="3">
    <location>
        <begin position="1045"/>
        <end position="1136"/>
    </location>
</feature>
<dbReference type="Gene3D" id="1.10.506.10">
    <property type="entry name" value="GTPase Activation - p120gap, domain 1"/>
    <property type="match status" value="2"/>
</dbReference>
<dbReference type="Proteomes" id="UP000275408">
    <property type="component" value="Unassembled WGS sequence"/>
</dbReference>
<dbReference type="AlphaFoldDB" id="A0A3M6V4Z7"/>
<dbReference type="PANTHER" id="PTHR10194:SF60">
    <property type="entry name" value="RAS GTPASE-ACTIVATING PROTEIN RASKOL"/>
    <property type="match status" value="1"/>
</dbReference>
<sequence length="1182" mass="133705">MIAETVEGWLTILAEDGNEWLSRLCVLFSNEKKLRTFIDDVEYLDCARFLAATAKIKAKLCDSPDLILNPTHEGLSRAHRLSRRSRSENALSAAQNGNRSKLSDFFSKKIADGKRNRSLTRSLFLPGTNNYDSGFSSLSPPTIPRWRSHETLESKMKTTSPDSVDLSISGHVTVRPIHPSILSRQHCFQVTTPHETKYFSCRSSQELEKWVVSIKKSIQPTRDVQYRTDIGLTVWIVEAKGLTDKPKRRFYCELFFDKVLYAKTSSKTKSDILFWGENFAFNDLSEVKTVTVQIYKETDGKNKKDKRKPVGSVDVPVDSLEMGVEVEKWYPVTMESNKTNGGEASSIRLRFKYQKVSILPVKSYVELSEYLNRNYMTICKALEPVVSVKQKDEISRVLLRILQACGKATEFLSTIVMDEVNNLEDENLVFRGNSFATKAMDSYMKMIGESYLQDTLGDFVQSVYEFEEDCEVDPSKKSSGNLESNKENLKTFVEKAWNLIMCSACLFPSDLQITFHEFRRWCEGRSEDLSTKLISGSIFLRFLCPAILSPSLFHLVQEYPNERTSRALTLIAKVIQNLANFTRFGGKEEYMDFMNGFVEKEFVNMRKFLNEISSRTYTTENHYEGIIDIGRELALMFNMLKDQTSKMNQDALETLRPLQFILKSLQEIYHDSERKFAVGNESLVAHRKWASSSDLVSDQDKNNITLTPVSQIRIMKSPNKRTQSPPIRTSSESNLVFNGGTAATTPEHLMTSRYDESILSPISDIDPPSLSPRLRANYDDDLQSSFRRRSYRRAIASDEVSKAIPGAIERERSSSERRSLTRNSDSHRRSQSESPHVISSLDSGSPTEARVIYKEELSNSRSSLKSKESANHRHYRAVYDSRQRDGKDGCLKRRSLPRGVPPGSSPIITDRSRTSSPEPPPPPRPTAPKPLLSSASVDPSHSSPRLNNHDSSRFLNPAVGRVARSPSGTSSSSSGSEESWHSVGSSVEGGGGGGGLARRRARKMPRTPSPEDRRRGSGSNPWERMPPRAEDAFDNGYDVPPPKTVAEYEKELQDLREELLQTKRTLASTHEQLILQESSTHKLVASFKERLAESESSLQQLRQEKDKEMKELLDRLVSVETELRQEQREMQEVIQAKQVIIEAQERRIKSTDSSNAKLIATLNQVGGSRASNKVLNYPSSDL</sequence>
<keyword evidence="1" id="KW-0343">GTPase activation</keyword>
<evidence type="ECO:0000256" key="4">
    <source>
        <dbReference type="SAM" id="MobiDB-lite"/>
    </source>
</evidence>
<keyword evidence="9" id="KW-1185">Reference proteome</keyword>
<dbReference type="SMART" id="SM00233">
    <property type="entry name" value="PH"/>
    <property type="match status" value="1"/>
</dbReference>
<feature type="domain" description="Ras-GAP" evidence="7">
    <location>
        <begin position="390"/>
        <end position="580"/>
    </location>
</feature>
<dbReference type="OrthoDB" id="5572587at2759"/>
<evidence type="ECO:0000256" key="2">
    <source>
        <dbReference type="ARBA" id="ARBA00022553"/>
    </source>
</evidence>
<keyword evidence="2" id="KW-0597">Phosphoprotein</keyword>
<dbReference type="PANTHER" id="PTHR10194">
    <property type="entry name" value="RAS GTPASE-ACTIVATING PROTEINS"/>
    <property type="match status" value="1"/>
</dbReference>
<evidence type="ECO:0000259" key="6">
    <source>
        <dbReference type="PROSITE" id="PS50004"/>
    </source>
</evidence>
<dbReference type="InterPro" id="IPR039360">
    <property type="entry name" value="Ras_GTPase"/>
</dbReference>
<dbReference type="SUPFAM" id="SSF50729">
    <property type="entry name" value="PH domain-like"/>
    <property type="match status" value="1"/>
</dbReference>
<dbReference type="InterPro" id="IPR000008">
    <property type="entry name" value="C2_dom"/>
</dbReference>
<dbReference type="Pfam" id="PF25321">
    <property type="entry name" value="PH_RASGAP"/>
    <property type="match status" value="1"/>
</dbReference>
<dbReference type="InterPro" id="IPR035892">
    <property type="entry name" value="C2_domain_sf"/>
</dbReference>
<dbReference type="SMART" id="SM00323">
    <property type="entry name" value="RasGAP"/>
    <property type="match status" value="1"/>
</dbReference>
<evidence type="ECO:0000313" key="9">
    <source>
        <dbReference type="Proteomes" id="UP000275408"/>
    </source>
</evidence>
<evidence type="ECO:0000259" key="5">
    <source>
        <dbReference type="PROSITE" id="PS50003"/>
    </source>
</evidence>